<keyword evidence="1" id="KW-0472">Membrane</keyword>
<dbReference type="VEuPathDB" id="FungiDB:JI435_058220"/>
<evidence type="ECO:0000256" key="1">
    <source>
        <dbReference type="SAM" id="Phobius"/>
    </source>
</evidence>
<accession>A0A7U2I956</accession>
<proteinExistence type="predicted"/>
<keyword evidence="1" id="KW-1133">Transmembrane helix</keyword>
<evidence type="ECO:0000313" key="3">
    <source>
        <dbReference type="Proteomes" id="UP000663193"/>
    </source>
</evidence>
<dbReference type="AlphaFoldDB" id="A0A7U2I956"/>
<gene>
    <name evidence="2" type="ORF">JI435_058220</name>
</gene>
<keyword evidence="3" id="KW-1185">Reference proteome</keyword>
<sequence length="395" mass="44592">MSDLTILPCPSRISHDSATRSIKSSEHAGEEVKLEPLHYTQDVKMSELKYHKLAMFLLIFYIPLIIIPWALTCVMAKRPLSASSYYNQHGLSDLDIDRIEKWAISVNVLNSIGSLITIPVLSTLIAQVAVVYSHQHHKDSDYRLQYLVAFADRGWTDAFTLFKSWKWPGGMSNGARNLLFFAALTIIIGSIQQPLYQILVPMENILVPTCHDTGYMGYLIYQRFLLQSECSRKVLPAKEIGWDMEPTQMALTYQYEIFPQLVGELAVASLDDVKPNLWNNASDSAANKLLLRDHESGAFVAALEQGTSTGVLRQHIMRLNSSVECQRIQRAAFPSPCPGERPFTRAFSHGNNMTRICTPRSRGLSPWTMSRSRQDIVEGLYIDILEQLEIGDRAL</sequence>
<dbReference type="Proteomes" id="UP000663193">
    <property type="component" value="Chromosome 19"/>
</dbReference>
<feature type="transmembrane region" description="Helical" evidence="1">
    <location>
        <begin position="53"/>
        <end position="71"/>
    </location>
</feature>
<dbReference type="OrthoDB" id="5381672at2759"/>
<protein>
    <submittedName>
        <fullName evidence="2">Uncharacterized protein</fullName>
    </submittedName>
</protein>
<organism evidence="2 3">
    <name type="scientific">Phaeosphaeria nodorum (strain SN15 / ATCC MYA-4574 / FGSC 10173)</name>
    <name type="common">Glume blotch fungus</name>
    <name type="synonym">Parastagonospora nodorum</name>
    <dbReference type="NCBI Taxonomy" id="321614"/>
    <lineage>
        <taxon>Eukaryota</taxon>
        <taxon>Fungi</taxon>
        <taxon>Dikarya</taxon>
        <taxon>Ascomycota</taxon>
        <taxon>Pezizomycotina</taxon>
        <taxon>Dothideomycetes</taxon>
        <taxon>Pleosporomycetidae</taxon>
        <taxon>Pleosporales</taxon>
        <taxon>Pleosporineae</taxon>
        <taxon>Phaeosphaeriaceae</taxon>
        <taxon>Parastagonospora</taxon>
    </lineage>
</organism>
<evidence type="ECO:0000313" key="2">
    <source>
        <dbReference type="EMBL" id="QRD05538.1"/>
    </source>
</evidence>
<reference evidence="3" key="1">
    <citation type="journal article" date="2021" name="BMC Genomics">
        <title>Chromosome-level genome assembly and manually-curated proteome of model necrotroph Parastagonospora nodorum Sn15 reveals a genome-wide trove of candidate effector homologs, and redundancy of virulence-related functions within an accessory chromosome.</title>
        <authorList>
            <person name="Bertazzoni S."/>
            <person name="Jones D.A.B."/>
            <person name="Phan H.T."/>
            <person name="Tan K.-C."/>
            <person name="Hane J.K."/>
        </authorList>
    </citation>
    <scope>NUCLEOTIDE SEQUENCE [LARGE SCALE GENOMIC DNA]</scope>
    <source>
        <strain evidence="3">SN15 / ATCC MYA-4574 / FGSC 10173)</strain>
    </source>
</reference>
<keyword evidence="1" id="KW-0812">Transmembrane</keyword>
<name>A0A7U2I956_PHANO</name>
<feature type="transmembrane region" description="Helical" evidence="1">
    <location>
        <begin position="178"/>
        <end position="196"/>
    </location>
</feature>
<dbReference type="EMBL" id="CP069041">
    <property type="protein sequence ID" value="QRD05538.1"/>
    <property type="molecule type" value="Genomic_DNA"/>
</dbReference>
<feature type="transmembrane region" description="Helical" evidence="1">
    <location>
        <begin position="112"/>
        <end position="133"/>
    </location>
</feature>